<feature type="transmembrane region" description="Helical" evidence="10">
    <location>
        <begin position="42"/>
        <end position="63"/>
    </location>
</feature>
<evidence type="ECO:0000256" key="9">
    <source>
        <dbReference type="ARBA" id="ARBA00023224"/>
    </source>
</evidence>
<evidence type="ECO:0000256" key="1">
    <source>
        <dbReference type="ARBA" id="ARBA00004651"/>
    </source>
</evidence>
<name>A0A2H1W412_SPOFR</name>
<proteinExistence type="inferred from homology"/>
<dbReference type="GO" id="GO:0004984">
    <property type="term" value="F:olfactory receptor activity"/>
    <property type="evidence" value="ECO:0007669"/>
    <property type="project" value="InterPro"/>
</dbReference>
<evidence type="ECO:0000256" key="3">
    <source>
        <dbReference type="ARBA" id="ARBA00022606"/>
    </source>
</evidence>
<dbReference type="InterPro" id="IPR004117">
    <property type="entry name" value="7tm6_olfct_rcpt"/>
</dbReference>
<keyword evidence="6 10" id="KW-1133">Transmembrane helix</keyword>
<evidence type="ECO:0000256" key="6">
    <source>
        <dbReference type="ARBA" id="ARBA00022989"/>
    </source>
</evidence>
<sequence length="402" mass="46517">MSEQKITPFESFSKVYNLLVWAGYFGLLKKPKNKCLWVCHQIYRILAFLLAVTFNAVHLIFIIQGSRNSWDDVFDSAMIEIPQFNLVVKAFTVNLYMSRIHRINNLLKNPIFAAKTKKDEEMLLDNMKTSHRLVKYMIISILLAGVFWSASFFAKRYQDPTAVVYIYTPFETVSWTGYSFSVMMEILPLPWTGFGHLGIDCLIATYYAQAEVQLKIIKYNLEHLFDTDGAFDGTLNGRRIFYVDQLDRDLRGRFVHYVQRYAAVTWYTKEVSKIFNHALAFEFFSSAAVLCMVTFKMSYTPMFSLAFAFFTVMLGVLLMQVLLYCYFGNMVQYESDSIITSVYLSDWLSASPRFRRDLLIAMQRWSKSITPRVSGIIPLSLATYVSVLRSAYSLFAVLSTKH</sequence>
<feature type="transmembrane region" description="Helical" evidence="10">
    <location>
        <begin position="279"/>
        <end position="299"/>
    </location>
</feature>
<dbReference type="AlphaFoldDB" id="A0A2H1W412"/>
<dbReference type="PANTHER" id="PTHR21137">
    <property type="entry name" value="ODORANT RECEPTOR"/>
    <property type="match status" value="1"/>
</dbReference>
<keyword evidence="2" id="KW-1003">Cell membrane</keyword>
<dbReference type="GO" id="GO:0005886">
    <property type="term" value="C:plasma membrane"/>
    <property type="evidence" value="ECO:0007669"/>
    <property type="project" value="UniProtKB-SubCell"/>
</dbReference>
<evidence type="ECO:0000256" key="7">
    <source>
        <dbReference type="ARBA" id="ARBA00023136"/>
    </source>
</evidence>
<dbReference type="Pfam" id="PF02949">
    <property type="entry name" value="7tm_6"/>
    <property type="match status" value="1"/>
</dbReference>
<accession>A0A2H1W412</accession>
<evidence type="ECO:0000313" key="11">
    <source>
        <dbReference type="EMBL" id="SOQ47830.1"/>
    </source>
</evidence>
<keyword evidence="4 10" id="KW-0812">Transmembrane</keyword>
<dbReference type="EMBL" id="ODYU01006192">
    <property type="protein sequence ID" value="SOQ47830.1"/>
    <property type="molecule type" value="Genomic_DNA"/>
</dbReference>
<dbReference type="GO" id="GO:0007165">
    <property type="term" value="P:signal transduction"/>
    <property type="evidence" value="ECO:0007669"/>
    <property type="project" value="UniProtKB-KW"/>
</dbReference>
<evidence type="ECO:0000256" key="5">
    <source>
        <dbReference type="ARBA" id="ARBA00022725"/>
    </source>
</evidence>
<keyword evidence="5 10" id="KW-0552">Olfaction</keyword>
<comment type="subcellular location">
    <subcellularLocation>
        <location evidence="1 10">Cell membrane</location>
        <topology evidence="1 10">Multi-pass membrane protein</topology>
    </subcellularLocation>
</comment>
<protein>
    <recommendedName>
        <fullName evidence="10">Odorant receptor</fullName>
    </recommendedName>
</protein>
<dbReference type="GO" id="GO:0005549">
    <property type="term" value="F:odorant binding"/>
    <property type="evidence" value="ECO:0007669"/>
    <property type="project" value="InterPro"/>
</dbReference>
<keyword evidence="3 10" id="KW-0716">Sensory transduction</keyword>
<evidence type="ECO:0000256" key="8">
    <source>
        <dbReference type="ARBA" id="ARBA00023170"/>
    </source>
</evidence>
<keyword evidence="8 10" id="KW-0675">Receptor</keyword>
<evidence type="ECO:0000256" key="2">
    <source>
        <dbReference type="ARBA" id="ARBA00022475"/>
    </source>
</evidence>
<feature type="transmembrane region" description="Helical" evidence="10">
    <location>
        <begin position="305"/>
        <end position="327"/>
    </location>
</feature>
<evidence type="ECO:0000256" key="10">
    <source>
        <dbReference type="RuleBase" id="RU351113"/>
    </source>
</evidence>
<gene>
    <name evidence="11" type="primary">SFRICE026515.2</name>
    <name evidence="11" type="ORF">SFRICE_026515.2</name>
</gene>
<keyword evidence="7 10" id="KW-0472">Membrane</keyword>
<evidence type="ECO:0000256" key="4">
    <source>
        <dbReference type="ARBA" id="ARBA00022692"/>
    </source>
</evidence>
<organism evidence="11">
    <name type="scientific">Spodoptera frugiperda</name>
    <name type="common">Fall armyworm</name>
    <dbReference type="NCBI Taxonomy" id="7108"/>
    <lineage>
        <taxon>Eukaryota</taxon>
        <taxon>Metazoa</taxon>
        <taxon>Ecdysozoa</taxon>
        <taxon>Arthropoda</taxon>
        <taxon>Hexapoda</taxon>
        <taxon>Insecta</taxon>
        <taxon>Pterygota</taxon>
        <taxon>Neoptera</taxon>
        <taxon>Endopterygota</taxon>
        <taxon>Lepidoptera</taxon>
        <taxon>Glossata</taxon>
        <taxon>Ditrysia</taxon>
        <taxon>Noctuoidea</taxon>
        <taxon>Noctuidae</taxon>
        <taxon>Amphipyrinae</taxon>
        <taxon>Spodoptera</taxon>
    </lineage>
</organism>
<reference evidence="11" key="1">
    <citation type="submission" date="2016-07" db="EMBL/GenBank/DDBJ databases">
        <authorList>
            <person name="Bretaudeau A."/>
        </authorList>
    </citation>
    <scope>NUCLEOTIDE SEQUENCE</scope>
    <source>
        <strain evidence="11">Rice</strain>
        <tissue evidence="11">Whole body</tissue>
    </source>
</reference>
<keyword evidence="9 10" id="KW-0807">Transducer</keyword>
<feature type="transmembrane region" description="Helical" evidence="10">
    <location>
        <begin position="133"/>
        <end position="154"/>
    </location>
</feature>
<comment type="caution">
    <text evidence="10">Lacks conserved residue(s) required for the propagation of feature annotation.</text>
</comment>
<comment type="similarity">
    <text evidence="10">Belongs to the insect chemoreceptor superfamily. Heteromeric odorant receptor channel (TC 1.A.69) family.</text>
</comment>
<dbReference type="PANTHER" id="PTHR21137:SF35">
    <property type="entry name" value="ODORANT RECEPTOR 19A-RELATED"/>
    <property type="match status" value="1"/>
</dbReference>